<dbReference type="EMBL" id="MCFL01000034">
    <property type="protein sequence ID" value="ORZ33578.1"/>
    <property type="molecule type" value="Genomic_DNA"/>
</dbReference>
<sequence>MALSLQALLPMDLVAVIDIAHAKLQEWNAESSNPAQVLAIHQSKSPLPTCSIGAATQHVKAYDSPRCRVLGAASASPTIPLPTRSTIFPLPWLTLSTPVPLPTSRTAQIALIAPKECPRPTRSLRLPMPTSQLDKADLICSGQLFSTQSGWRGIVSGCRWSLPREVFLCCFVVPLLHPLPFAPFLRACFLLARLLLLVLVPFVTSVPCFPTFCHTFSQPGRIHIL</sequence>
<comment type="caution">
    <text evidence="2">The sequence shown here is derived from an EMBL/GenBank/DDBJ whole genome shotgun (WGS) entry which is preliminary data.</text>
</comment>
<keyword evidence="1" id="KW-0812">Transmembrane</keyword>
<evidence type="ECO:0000313" key="3">
    <source>
        <dbReference type="Proteomes" id="UP000193411"/>
    </source>
</evidence>
<name>A0A1Y2HG58_9FUNG</name>
<feature type="transmembrane region" description="Helical" evidence="1">
    <location>
        <begin position="191"/>
        <end position="213"/>
    </location>
</feature>
<keyword evidence="1" id="KW-0472">Membrane</keyword>
<organism evidence="2 3">
    <name type="scientific">Catenaria anguillulae PL171</name>
    <dbReference type="NCBI Taxonomy" id="765915"/>
    <lineage>
        <taxon>Eukaryota</taxon>
        <taxon>Fungi</taxon>
        <taxon>Fungi incertae sedis</taxon>
        <taxon>Blastocladiomycota</taxon>
        <taxon>Blastocladiomycetes</taxon>
        <taxon>Blastocladiales</taxon>
        <taxon>Catenariaceae</taxon>
        <taxon>Catenaria</taxon>
    </lineage>
</organism>
<keyword evidence="3" id="KW-1185">Reference proteome</keyword>
<evidence type="ECO:0000313" key="2">
    <source>
        <dbReference type="EMBL" id="ORZ33578.1"/>
    </source>
</evidence>
<gene>
    <name evidence="2" type="ORF">BCR44DRAFT_1193574</name>
</gene>
<protein>
    <submittedName>
        <fullName evidence="2">Uncharacterized protein</fullName>
    </submittedName>
</protein>
<dbReference type="AlphaFoldDB" id="A0A1Y2HG58"/>
<reference evidence="2 3" key="1">
    <citation type="submission" date="2016-07" db="EMBL/GenBank/DDBJ databases">
        <title>Pervasive Adenine N6-methylation of Active Genes in Fungi.</title>
        <authorList>
            <consortium name="DOE Joint Genome Institute"/>
            <person name="Mondo S.J."/>
            <person name="Dannebaum R.O."/>
            <person name="Kuo R.C."/>
            <person name="Labutti K."/>
            <person name="Haridas S."/>
            <person name="Kuo A."/>
            <person name="Salamov A."/>
            <person name="Ahrendt S.R."/>
            <person name="Lipzen A."/>
            <person name="Sullivan W."/>
            <person name="Andreopoulos W.B."/>
            <person name="Clum A."/>
            <person name="Lindquist E."/>
            <person name="Daum C."/>
            <person name="Ramamoorthy G.K."/>
            <person name="Gryganskyi A."/>
            <person name="Culley D."/>
            <person name="Magnuson J.K."/>
            <person name="James T.Y."/>
            <person name="O'Malley M.A."/>
            <person name="Stajich J.E."/>
            <person name="Spatafora J.W."/>
            <person name="Visel A."/>
            <person name="Grigoriev I.V."/>
        </authorList>
    </citation>
    <scope>NUCLEOTIDE SEQUENCE [LARGE SCALE GENOMIC DNA]</scope>
    <source>
        <strain evidence="2 3">PL171</strain>
    </source>
</reference>
<keyword evidence="1" id="KW-1133">Transmembrane helix</keyword>
<proteinExistence type="predicted"/>
<evidence type="ECO:0000256" key="1">
    <source>
        <dbReference type="SAM" id="Phobius"/>
    </source>
</evidence>
<accession>A0A1Y2HG58</accession>
<dbReference type="Proteomes" id="UP000193411">
    <property type="component" value="Unassembled WGS sequence"/>
</dbReference>